<accession>A0AAN6G4P8</accession>
<dbReference type="SUPFAM" id="SSF52540">
    <property type="entry name" value="P-loop containing nucleoside triphosphate hydrolases"/>
    <property type="match status" value="1"/>
</dbReference>
<proteinExistence type="predicted"/>
<reference evidence="1" key="1">
    <citation type="journal article" date="2023" name="PhytoFront">
        <title>Draft Genome Resources of Seven Strains of Tilletia horrida, Causal Agent of Kernel Smut of Rice.</title>
        <authorList>
            <person name="Khanal S."/>
            <person name="Antony Babu S."/>
            <person name="Zhou X.G."/>
        </authorList>
    </citation>
    <scope>NUCLEOTIDE SEQUENCE</scope>
    <source>
        <strain evidence="1">TX3</strain>
    </source>
</reference>
<name>A0AAN6G4P8_9BASI</name>
<dbReference type="InterPro" id="IPR027417">
    <property type="entry name" value="P-loop_NTPase"/>
</dbReference>
<evidence type="ECO:0008006" key="3">
    <source>
        <dbReference type="Google" id="ProtNLM"/>
    </source>
</evidence>
<evidence type="ECO:0000313" key="1">
    <source>
        <dbReference type="EMBL" id="KAK0520231.1"/>
    </source>
</evidence>
<dbReference type="Gene3D" id="3.40.50.300">
    <property type="entry name" value="P-loop containing nucleotide triphosphate hydrolases"/>
    <property type="match status" value="1"/>
</dbReference>
<organism evidence="1 2">
    <name type="scientific">Tilletia horrida</name>
    <dbReference type="NCBI Taxonomy" id="155126"/>
    <lineage>
        <taxon>Eukaryota</taxon>
        <taxon>Fungi</taxon>
        <taxon>Dikarya</taxon>
        <taxon>Basidiomycota</taxon>
        <taxon>Ustilaginomycotina</taxon>
        <taxon>Exobasidiomycetes</taxon>
        <taxon>Tilletiales</taxon>
        <taxon>Tilletiaceae</taxon>
        <taxon>Tilletia</taxon>
    </lineage>
</organism>
<sequence>PITPSHIASLDELLSATQQDKEVQSFPQRGQTIEVQGLSGSAKSAFMLYEAMTVLVPSRITLTKKSRVGTRAFKRATLDVELGGHGPRKTVMLFALDHLQGSASCVEQLIRLTRSLSEHLDKCMQQSAQTAASSSSSAATAWQIPPSLRDAIVAQWLSRLIIWTPSPSDECLEDDLESAIQQAVVRADELARGGEVVLLLLDSLEPLYLESRAQYERLMGTWPAEPAFHKSQSQRSSEHLRDTPSPPLQGILKALRALQRQTDACIMLANGVDEGDGPILPPRLRATRRKVHEPHFYMQPQSWPYPSPFRMNGASGLPQTLIYTHPSKQAETLLGIDWHITLVASSILPSAPRDWMDLDTDRGVGRAELHSDQLVRGHVRKAGRGYLGSFGFGVDGQSGALIPM</sequence>
<keyword evidence="2" id="KW-1185">Reference proteome</keyword>
<dbReference type="EMBL" id="JAPDMQ010000826">
    <property type="protein sequence ID" value="KAK0520231.1"/>
    <property type="molecule type" value="Genomic_DNA"/>
</dbReference>
<gene>
    <name evidence="1" type="ORF">OC842_007168</name>
</gene>
<protein>
    <recommendedName>
        <fullName evidence="3">DNA recombination and repair protein Rad51-like C-terminal domain-containing protein</fullName>
    </recommendedName>
</protein>
<dbReference type="Proteomes" id="UP001176521">
    <property type="component" value="Unassembled WGS sequence"/>
</dbReference>
<feature type="non-terminal residue" evidence="1">
    <location>
        <position position="1"/>
    </location>
</feature>
<dbReference type="AlphaFoldDB" id="A0AAN6G4P8"/>
<comment type="caution">
    <text evidence="1">The sequence shown here is derived from an EMBL/GenBank/DDBJ whole genome shotgun (WGS) entry which is preliminary data.</text>
</comment>
<evidence type="ECO:0000313" key="2">
    <source>
        <dbReference type="Proteomes" id="UP001176521"/>
    </source>
</evidence>